<dbReference type="AlphaFoldDB" id="A0A7C6EG56"/>
<feature type="domain" description="Major facilitator superfamily (MFS) profile" evidence="5">
    <location>
        <begin position="195"/>
        <end position="371"/>
    </location>
</feature>
<feature type="transmembrane region" description="Helical" evidence="4">
    <location>
        <begin position="153"/>
        <end position="172"/>
    </location>
</feature>
<proteinExistence type="predicted"/>
<gene>
    <name evidence="6" type="ORF">ENV70_01425</name>
</gene>
<evidence type="ECO:0000256" key="1">
    <source>
        <dbReference type="ARBA" id="ARBA00022692"/>
    </source>
</evidence>
<feature type="transmembrane region" description="Helical" evidence="4">
    <location>
        <begin position="321"/>
        <end position="343"/>
    </location>
</feature>
<accession>A0A7C6EG56</accession>
<feature type="transmembrane region" description="Helical" evidence="4">
    <location>
        <begin position="232"/>
        <end position="253"/>
    </location>
</feature>
<feature type="transmembrane region" description="Helical" evidence="4">
    <location>
        <begin position="349"/>
        <end position="370"/>
    </location>
</feature>
<feature type="transmembrane region" description="Helical" evidence="4">
    <location>
        <begin position="195"/>
        <end position="220"/>
    </location>
</feature>
<dbReference type="GO" id="GO:0022857">
    <property type="term" value="F:transmembrane transporter activity"/>
    <property type="evidence" value="ECO:0007669"/>
    <property type="project" value="InterPro"/>
</dbReference>
<evidence type="ECO:0000256" key="4">
    <source>
        <dbReference type="SAM" id="Phobius"/>
    </source>
</evidence>
<evidence type="ECO:0000313" key="6">
    <source>
        <dbReference type="EMBL" id="HHS62263.1"/>
    </source>
</evidence>
<evidence type="ECO:0000256" key="3">
    <source>
        <dbReference type="ARBA" id="ARBA00023136"/>
    </source>
</evidence>
<reference evidence="6" key="1">
    <citation type="journal article" date="2020" name="mSystems">
        <title>Genome- and Community-Level Interaction Insights into Carbon Utilization and Element Cycling Functions of Hydrothermarchaeota in Hydrothermal Sediment.</title>
        <authorList>
            <person name="Zhou Z."/>
            <person name="Liu Y."/>
            <person name="Xu W."/>
            <person name="Pan J."/>
            <person name="Luo Z.H."/>
            <person name="Li M."/>
        </authorList>
    </citation>
    <scope>NUCLEOTIDE SEQUENCE [LARGE SCALE GENOMIC DNA]</scope>
    <source>
        <strain evidence="6">SpSt-783</strain>
    </source>
</reference>
<dbReference type="InterPro" id="IPR036259">
    <property type="entry name" value="MFS_trans_sf"/>
</dbReference>
<feature type="transmembrane region" description="Helical" evidence="4">
    <location>
        <begin position="291"/>
        <end position="309"/>
    </location>
</feature>
<dbReference type="PROSITE" id="PS50850">
    <property type="entry name" value="MFS"/>
    <property type="match status" value="1"/>
</dbReference>
<dbReference type="PANTHER" id="PTHR23520:SF5">
    <property type="entry name" value="TRANSPORTER, PUTATIVE (AFU_ORTHOLOGUE AFUA_3G04000)-RELATED"/>
    <property type="match status" value="1"/>
</dbReference>
<name>A0A7C6EG56_UNCW3</name>
<dbReference type="Gene3D" id="1.20.1250.20">
    <property type="entry name" value="MFS general substrate transporter like domains"/>
    <property type="match status" value="2"/>
</dbReference>
<dbReference type="Pfam" id="PF07690">
    <property type="entry name" value="MFS_1"/>
    <property type="match status" value="2"/>
</dbReference>
<feature type="transmembrane region" description="Helical" evidence="4">
    <location>
        <begin position="260"/>
        <end position="279"/>
    </location>
</feature>
<dbReference type="InterPro" id="IPR020846">
    <property type="entry name" value="MFS_dom"/>
</dbReference>
<comment type="caution">
    <text evidence="6">The sequence shown here is derived from an EMBL/GenBank/DDBJ whole genome shotgun (WGS) entry which is preliminary data.</text>
</comment>
<feature type="transmembrane region" description="Helical" evidence="4">
    <location>
        <begin position="56"/>
        <end position="74"/>
    </location>
</feature>
<dbReference type="SUPFAM" id="SSF103473">
    <property type="entry name" value="MFS general substrate transporter"/>
    <property type="match status" value="1"/>
</dbReference>
<feature type="transmembrane region" description="Helical" evidence="4">
    <location>
        <begin position="80"/>
        <end position="102"/>
    </location>
</feature>
<dbReference type="PANTHER" id="PTHR23520">
    <property type="entry name" value="TRANSPORTER, PUTATIVE (AFU_ORTHOLOGUE AFUA_3G04000)-RELATED"/>
    <property type="match status" value="1"/>
</dbReference>
<keyword evidence="3 4" id="KW-0472">Membrane</keyword>
<keyword evidence="2 4" id="KW-1133">Transmembrane helix</keyword>
<evidence type="ECO:0000259" key="5">
    <source>
        <dbReference type="PROSITE" id="PS50850"/>
    </source>
</evidence>
<feature type="transmembrane region" description="Helical" evidence="4">
    <location>
        <begin position="114"/>
        <end position="133"/>
    </location>
</feature>
<feature type="transmembrane region" description="Helical" evidence="4">
    <location>
        <begin position="26"/>
        <end position="44"/>
    </location>
</feature>
<dbReference type="EMBL" id="DTHJ01000032">
    <property type="protein sequence ID" value="HHS62263.1"/>
    <property type="molecule type" value="Genomic_DNA"/>
</dbReference>
<keyword evidence="1 4" id="KW-0812">Transmembrane</keyword>
<protein>
    <submittedName>
        <fullName evidence="6">MFS transporter</fullName>
    </submittedName>
</protein>
<sequence length="371" mass="41444">MGMGFSGFMLLFNLYLKSINFGEARIGNIITASTIGTLIMAIPASIVIKRISIKKILLFSTPVSLVCYLIQVSTHNYMTIIWTSLVSGIASVFFQVTAAPFFMRNSTPKERPYLFSLNFAFALVAGVIGSILGGVLPGIIERFGLSADITYRYTLYIFGGLVMVSIIPYLLIDEKIEIHSEPVEKDFKFKTRTSIIIKLFLPNLATGLGAGLSIPFMNLYFKDWLRVPTNLIGIYFSISQFLMITGLLIAPLLAEKIGKIRTVFFSQILSIPFLIFMGITRNLSLAVISYWIRAALMNMAQPLFTNYAMERVHKDEQPLTNALLIIAWTAGRGLSASIGGLLIEHFSYTLPFFTTSLLYLISSILLYTFFR</sequence>
<dbReference type="InterPro" id="IPR011701">
    <property type="entry name" value="MFS"/>
</dbReference>
<evidence type="ECO:0000256" key="2">
    <source>
        <dbReference type="ARBA" id="ARBA00022989"/>
    </source>
</evidence>
<organism evidence="6">
    <name type="scientific">candidate division WOR-3 bacterium</name>
    <dbReference type="NCBI Taxonomy" id="2052148"/>
    <lineage>
        <taxon>Bacteria</taxon>
        <taxon>Bacteria division WOR-3</taxon>
    </lineage>
</organism>